<dbReference type="Proteomes" id="UP000824540">
    <property type="component" value="Unassembled WGS sequence"/>
</dbReference>
<dbReference type="EMBL" id="JAFBMS010000130">
    <property type="protein sequence ID" value="KAG9335044.1"/>
    <property type="molecule type" value="Genomic_DNA"/>
</dbReference>
<evidence type="ECO:0000313" key="2">
    <source>
        <dbReference type="Proteomes" id="UP000824540"/>
    </source>
</evidence>
<name>A0A8T2N4V1_9TELE</name>
<reference evidence="1" key="1">
    <citation type="thesis" date="2021" institute="BYU ScholarsArchive" country="Provo, UT, USA">
        <title>Applications of and Algorithms for Genome Assembly and Genomic Analyses with an Emphasis on Marine Teleosts.</title>
        <authorList>
            <person name="Pickett B.D."/>
        </authorList>
    </citation>
    <scope>NUCLEOTIDE SEQUENCE</scope>
    <source>
        <strain evidence="1">HI-2016</strain>
    </source>
</reference>
<proteinExistence type="predicted"/>
<sequence>MANDQFRRFYTRGPYPAPHCSDDKHNAGLVNSGRVQLSGVALVPLTTAGPQQLLKSTASLCASIILSEEEGGAKTRQRLRERHCAALPCPARSELFFRPYMVVVCSQLKCSERLASAQILSSFPTETLAPAMAQQRHFQLIMICCARRSHFEIESSTEAINTVDKKGRIWEKRRAAQRSF</sequence>
<protein>
    <submittedName>
        <fullName evidence="1">Uncharacterized protein</fullName>
    </submittedName>
</protein>
<organism evidence="1 2">
    <name type="scientific">Albula glossodonta</name>
    <name type="common">roundjaw bonefish</name>
    <dbReference type="NCBI Taxonomy" id="121402"/>
    <lineage>
        <taxon>Eukaryota</taxon>
        <taxon>Metazoa</taxon>
        <taxon>Chordata</taxon>
        <taxon>Craniata</taxon>
        <taxon>Vertebrata</taxon>
        <taxon>Euteleostomi</taxon>
        <taxon>Actinopterygii</taxon>
        <taxon>Neopterygii</taxon>
        <taxon>Teleostei</taxon>
        <taxon>Albuliformes</taxon>
        <taxon>Albulidae</taxon>
        <taxon>Albula</taxon>
    </lineage>
</organism>
<accession>A0A8T2N4V1</accession>
<keyword evidence="2" id="KW-1185">Reference proteome</keyword>
<comment type="caution">
    <text evidence="1">The sequence shown here is derived from an EMBL/GenBank/DDBJ whole genome shotgun (WGS) entry which is preliminary data.</text>
</comment>
<dbReference type="AlphaFoldDB" id="A0A8T2N4V1"/>
<gene>
    <name evidence="1" type="ORF">JZ751_005719</name>
</gene>
<evidence type="ECO:0000313" key="1">
    <source>
        <dbReference type="EMBL" id="KAG9335044.1"/>
    </source>
</evidence>